<evidence type="ECO:0000313" key="7">
    <source>
        <dbReference type="Proteomes" id="UP000669060"/>
    </source>
</evidence>
<dbReference type="PROSITE" id="PS50043">
    <property type="entry name" value="HTH_LUXR_2"/>
    <property type="match status" value="1"/>
</dbReference>
<dbReference type="CDD" id="cd06170">
    <property type="entry name" value="LuxR_C_like"/>
    <property type="match status" value="1"/>
</dbReference>
<evidence type="ECO:0000256" key="1">
    <source>
        <dbReference type="ARBA" id="ARBA00022553"/>
    </source>
</evidence>
<keyword evidence="2" id="KW-0238">DNA-binding</keyword>
<protein>
    <submittedName>
        <fullName evidence="6">Response regulator</fullName>
    </submittedName>
</protein>
<name>A0ABS3TM70_9PSED</name>
<evidence type="ECO:0000259" key="4">
    <source>
        <dbReference type="PROSITE" id="PS50043"/>
    </source>
</evidence>
<evidence type="ECO:0000256" key="3">
    <source>
        <dbReference type="PROSITE-ProRule" id="PRU00169"/>
    </source>
</evidence>
<dbReference type="SMART" id="SM00448">
    <property type="entry name" value="REC"/>
    <property type="match status" value="1"/>
</dbReference>
<dbReference type="InterPro" id="IPR058245">
    <property type="entry name" value="NreC/VraR/RcsB-like_REC"/>
</dbReference>
<dbReference type="SMART" id="SM00421">
    <property type="entry name" value="HTH_LUXR"/>
    <property type="match status" value="1"/>
</dbReference>
<comment type="caution">
    <text evidence="6">The sequence shown here is derived from an EMBL/GenBank/DDBJ whole genome shotgun (WGS) entry which is preliminary data.</text>
</comment>
<dbReference type="SUPFAM" id="SSF52172">
    <property type="entry name" value="CheY-like"/>
    <property type="match status" value="1"/>
</dbReference>
<accession>A0ABS3TM70</accession>
<feature type="modified residue" description="4-aspartylphosphate" evidence="3">
    <location>
        <position position="56"/>
    </location>
</feature>
<dbReference type="PANTHER" id="PTHR43214">
    <property type="entry name" value="TWO-COMPONENT RESPONSE REGULATOR"/>
    <property type="match status" value="1"/>
</dbReference>
<dbReference type="InterPro" id="IPR036388">
    <property type="entry name" value="WH-like_DNA-bd_sf"/>
</dbReference>
<dbReference type="Gene3D" id="3.40.50.2300">
    <property type="match status" value="1"/>
</dbReference>
<dbReference type="InterPro" id="IPR000792">
    <property type="entry name" value="Tscrpt_reg_LuxR_C"/>
</dbReference>
<dbReference type="CDD" id="cd17535">
    <property type="entry name" value="REC_NarL-like"/>
    <property type="match status" value="1"/>
</dbReference>
<dbReference type="EMBL" id="JAELYA010000002">
    <property type="protein sequence ID" value="MBO3274742.1"/>
    <property type="molecule type" value="Genomic_DNA"/>
</dbReference>
<feature type="domain" description="HTH luxR-type" evidence="4">
    <location>
        <begin position="144"/>
        <end position="209"/>
    </location>
</feature>
<dbReference type="InterPro" id="IPR001789">
    <property type="entry name" value="Sig_transdc_resp-reg_receiver"/>
</dbReference>
<dbReference type="PROSITE" id="PS50110">
    <property type="entry name" value="RESPONSE_REGULATORY"/>
    <property type="match status" value="1"/>
</dbReference>
<feature type="domain" description="Response regulatory" evidence="5">
    <location>
        <begin position="5"/>
        <end position="125"/>
    </location>
</feature>
<dbReference type="RefSeq" id="WP_208312597.1">
    <property type="nucleotide sequence ID" value="NZ_JAELYA010000002.1"/>
</dbReference>
<dbReference type="Pfam" id="PF00196">
    <property type="entry name" value="GerE"/>
    <property type="match status" value="1"/>
</dbReference>
<dbReference type="PRINTS" id="PR00038">
    <property type="entry name" value="HTHLUXR"/>
</dbReference>
<reference evidence="6 7" key="1">
    <citation type="submission" date="2020-12" db="EMBL/GenBank/DDBJ databases">
        <title>Pseudomonas schmalbachii sp. nov. isolated from millipede gut.</title>
        <authorList>
            <person name="Shelomi M."/>
        </authorList>
    </citation>
    <scope>NUCLEOTIDE SEQUENCE [LARGE SCALE GENOMIC DNA]</scope>
    <source>
        <strain evidence="6 7">Milli4</strain>
    </source>
</reference>
<dbReference type="SUPFAM" id="SSF46894">
    <property type="entry name" value="C-terminal effector domain of the bipartite response regulators"/>
    <property type="match status" value="1"/>
</dbReference>
<gene>
    <name evidence="6" type="ORF">JFY56_05870</name>
</gene>
<keyword evidence="1 3" id="KW-0597">Phosphoprotein</keyword>
<dbReference type="Gene3D" id="1.10.10.10">
    <property type="entry name" value="Winged helix-like DNA-binding domain superfamily/Winged helix DNA-binding domain"/>
    <property type="match status" value="1"/>
</dbReference>
<dbReference type="Proteomes" id="UP000669060">
    <property type="component" value="Unassembled WGS sequence"/>
</dbReference>
<dbReference type="PANTHER" id="PTHR43214:SF17">
    <property type="entry name" value="TRANSCRIPTIONAL REGULATORY PROTEIN RCSB"/>
    <property type="match status" value="1"/>
</dbReference>
<sequence>MKRFRVALADDHPLILVAVKGLIEEDSKYQVVGEARSSGELVELLRRERVDVVVTDFNMPGDMVYGDGIKFIDYLVRNFPDIRILVLTMISNRAILDALYRLGVGGVICKSATSRQLLAALNAMVHGRGRIFPAPAAGGSKWGTRGRLAELSVKEHEVVRLFVSGMRGHEIARLLNRSDKTISAQKAAAKRRLGVGSDQELLSYLREWHFLD</sequence>
<evidence type="ECO:0000313" key="6">
    <source>
        <dbReference type="EMBL" id="MBO3274742.1"/>
    </source>
</evidence>
<dbReference type="Pfam" id="PF00072">
    <property type="entry name" value="Response_reg"/>
    <property type="match status" value="1"/>
</dbReference>
<evidence type="ECO:0000256" key="2">
    <source>
        <dbReference type="ARBA" id="ARBA00023125"/>
    </source>
</evidence>
<proteinExistence type="predicted"/>
<organism evidence="6 7">
    <name type="scientific">Pseudomonas schmalbachii</name>
    <dbReference type="NCBI Taxonomy" id="2816993"/>
    <lineage>
        <taxon>Bacteria</taxon>
        <taxon>Pseudomonadati</taxon>
        <taxon>Pseudomonadota</taxon>
        <taxon>Gammaproteobacteria</taxon>
        <taxon>Pseudomonadales</taxon>
        <taxon>Pseudomonadaceae</taxon>
        <taxon>Pseudomonas</taxon>
    </lineage>
</organism>
<dbReference type="InterPro" id="IPR011006">
    <property type="entry name" value="CheY-like_superfamily"/>
</dbReference>
<keyword evidence="7" id="KW-1185">Reference proteome</keyword>
<dbReference type="InterPro" id="IPR016032">
    <property type="entry name" value="Sig_transdc_resp-reg_C-effctor"/>
</dbReference>
<evidence type="ECO:0000259" key="5">
    <source>
        <dbReference type="PROSITE" id="PS50110"/>
    </source>
</evidence>
<dbReference type="InterPro" id="IPR039420">
    <property type="entry name" value="WalR-like"/>
</dbReference>